<comment type="caution">
    <text evidence="2">The sequence shown here is derived from an EMBL/GenBank/DDBJ whole genome shotgun (WGS) entry which is preliminary data.</text>
</comment>
<feature type="region of interest" description="Disordered" evidence="1">
    <location>
        <begin position="12"/>
        <end position="33"/>
    </location>
</feature>
<dbReference type="AlphaFoldDB" id="A0A811N9U6"/>
<name>A0A811N9U6_9POAL</name>
<proteinExistence type="predicted"/>
<reference evidence="2" key="1">
    <citation type="submission" date="2020-10" db="EMBL/GenBank/DDBJ databases">
        <authorList>
            <person name="Han B."/>
            <person name="Lu T."/>
            <person name="Zhao Q."/>
            <person name="Huang X."/>
            <person name="Zhao Y."/>
        </authorList>
    </citation>
    <scope>NUCLEOTIDE SEQUENCE</scope>
</reference>
<gene>
    <name evidence="2" type="ORF">NCGR_LOCUS12497</name>
</gene>
<evidence type="ECO:0000313" key="2">
    <source>
        <dbReference type="EMBL" id="CAD6218646.1"/>
    </source>
</evidence>
<sequence length="88" mass="9392">MGTLIPAVAGSGNLALGSSSSMMEQEEAGEDGGHEACKIQAPASAGLGRQIWVWLHRPAISSRQINMDWLRAEGMFALEFISEFLNAS</sequence>
<protein>
    <submittedName>
        <fullName evidence="2">Uncharacterized protein</fullName>
    </submittedName>
</protein>
<evidence type="ECO:0000313" key="3">
    <source>
        <dbReference type="Proteomes" id="UP000604825"/>
    </source>
</evidence>
<dbReference type="EMBL" id="CAJGYO010000003">
    <property type="protein sequence ID" value="CAD6218646.1"/>
    <property type="molecule type" value="Genomic_DNA"/>
</dbReference>
<organism evidence="2 3">
    <name type="scientific">Miscanthus lutarioriparius</name>
    <dbReference type="NCBI Taxonomy" id="422564"/>
    <lineage>
        <taxon>Eukaryota</taxon>
        <taxon>Viridiplantae</taxon>
        <taxon>Streptophyta</taxon>
        <taxon>Embryophyta</taxon>
        <taxon>Tracheophyta</taxon>
        <taxon>Spermatophyta</taxon>
        <taxon>Magnoliopsida</taxon>
        <taxon>Liliopsida</taxon>
        <taxon>Poales</taxon>
        <taxon>Poaceae</taxon>
        <taxon>PACMAD clade</taxon>
        <taxon>Panicoideae</taxon>
        <taxon>Andropogonodae</taxon>
        <taxon>Andropogoneae</taxon>
        <taxon>Saccharinae</taxon>
        <taxon>Miscanthus</taxon>
    </lineage>
</organism>
<evidence type="ECO:0000256" key="1">
    <source>
        <dbReference type="SAM" id="MobiDB-lite"/>
    </source>
</evidence>
<keyword evidence="3" id="KW-1185">Reference proteome</keyword>
<feature type="compositionally biased region" description="Low complexity" evidence="1">
    <location>
        <begin position="12"/>
        <end position="21"/>
    </location>
</feature>
<dbReference type="Proteomes" id="UP000604825">
    <property type="component" value="Unassembled WGS sequence"/>
</dbReference>
<accession>A0A811N9U6</accession>